<dbReference type="PANTHER" id="PTHR32309">
    <property type="entry name" value="TYROSINE-PROTEIN KINASE"/>
    <property type="match status" value="1"/>
</dbReference>
<name>A0ABX2THB2_9PROT</name>
<dbReference type="RefSeq" id="WP_180284462.1">
    <property type="nucleotide sequence ID" value="NZ_JABFDB010000021.1"/>
</dbReference>
<keyword evidence="1" id="KW-0812">Transmembrane</keyword>
<gene>
    <name evidence="2" type="ORF">HND93_23490</name>
</gene>
<accession>A0ABX2THB2</accession>
<keyword evidence="1" id="KW-0472">Membrane</keyword>
<dbReference type="Proteomes" id="UP000584642">
    <property type="component" value="Unassembled WGS sequence"/>
</dbReference>
<evidence type="ECO:0008006" key="4">
    <source>
        <dbReference type="Google" id="ProtNLM"/>
    </source>
</evidence>
<keyword evidence="3" id="KW-1185">Reference proteome</keyword>
<reference evidence="2 3" key="1">
    <citation type="submission" date="2020-05" db="EMBL/GenBank/DDBJ databases">
        <title>Azospirillum oleiclasticum sp. nov, a nitrogen-fixing and heavy crude oil-emulsifying bacterium isolated from the crude oil of Yumen Oilfield.</title>
        <authorList>
            <person name="Wu D."/>
            <person name="Cai M."/>
            <person name="Zhang X."/>
        </authorList>
    </citation>
    <scope>NUCLEOTIDE SEQUENCE [LARGE SCALE GENOMIC DNA]</scope>
    <source>
        <strain evidence="2 3">ROY-1-1-2</strain>
    </source>
</reference>
<protein>
    <recommendedName>
        <fullName evidence="4">Polysaccharide chain length determinant N-terminal domain-containing protein</fullName>
    </recommendedName>
</protein>
<feature type="transmembrane region" description="Helical" evidence="1">
    <location>
        <begin position="31"/>
        <end position="50"/>
    </location>
</feature>
<sequence>MVDGLAAITERRAEQDAAVTILRDVLRGWRLVLVLPLMTLTGGLALLWSVQPEFTAVMVVGPTSTSGFAAMGARIPQPGREAASAAEQGVGSEALSDFARYLHLLTSVPVAERLMADPRLLQRMFQERWDAQAGAWEEPAGAASALRRLLFRLAGREDWVVPDVTAVAQYLKRRIVVEPVGTSAMRRVRFRHSDRGFALAFLRTLGEQADAHLRAEARRRTAAQLEFADALATTVTQNEHRKVFAELRNEQQRVLVMLDVGLPFAADMLEAPSADALPDWPDPTMVLTVALAAGLSVGVMAAAFGATRRSWARD</sequence>
<proteinExistence type="predicted"/>
<evidence type="ECO:0000313" key="3">
    <source>
        <dbReference type="Proteomes" id="UP000584642"/>
    </source>
</evidence>
<feature type="transmembrane region" description="Helical" evidence="1">
    <location>
        <begin position="285"/>
        <end position="306"/>
    </location>
</feature>
<evidence type="ECO:0000313" key="2">
    <source>
        <dbReference type="EMBL" id="NYZ22686.1"/>
    </source>
</evidence>
<dbReference type="PANTHER" id="PTHR32309:SF31">
    <property type="entry name" value="CAPSULAR EXOPOLYSACCHARIDE FAMILY"/>
    <property type="match status" value="1"/>
</dbReference>
<comment type="caution">
    <text evidence="2">The sequence shown here is derived from an EMBL/GenBank/DDBJ whole genome shotgun (WGS) entry which is preliminary data.</text>
</comment>
<dbReference type="InterPro" id="IPR050445">
    <property type="entry name" value="Bact_polysacc_biosynth/exp"/>
</dbReference>
<organism evidence="2 3">
    <name type="scientific">Azospirillum oleiclasticum</name>
    <dbReference type="NCBI Taxonomy" id="2735135"/>
    <lineage>
        <taxon>Bacteria</taxon>
        <taxon>Pseudomonadati</taxon>
        <taxon>Pseudomonadota</taxon>
        <taxon>Alphaproteobacteria</taxon>
        <taxon>Rhodospirillales</taxon>
        <taxon>Azospirillaceae</taxon>
        <taxon>Azospirillum</taxon>
    </lineage>
</organism>
<evidence type="ECO:0000256" key="1">
    <source>
        <dbReference type="SAM" id="Phobius"/>
    </source>
</evidence>
<dbReference type="EMBL" id="JABFDB010000021">
    <property type="protein sequence ID" value="NYZ22686.1"/>
    <property type="molecule type" value="Genomic_DNA"/>
</dbReference>
<keyword evidence="1" id="KW-1133">Transmembrane helix</keyword>